<dbReference type="Proteomes" id="UP000694845">
    <property type="component" value="Unplaced"/>
</dbReference>
<name>A0A8B7Y9G3_ACAPL</name>
<feature type="domain" description="G-protein coupled receptors family 1 profile" evidence="12">
    <location>
        <begin position="46"/>
        <end position="422"/>
    </location>
</feature>
<dbReference type="OMA" id="NEYSCRA"/>
<feature type="region of interest" description="Disordered" evidence="10">
    <location>
        <begin position="330"/>
        <end position="349"/>
    </location>
</feature>
<dbReference type="GO" id="GO:0005886">
    <property type="term" value="C:plasma membrane"/>
    <property type="evidence" value="ECO:0007669"/>
    <property type="project" value="UniProtKB-SubCell"/>
</dbReference>
<evidence type="ECO:0000256" key="2">
    <source>
        <dbReference type="ARBA" id="ARBA00022475"/>
    </source>
</evidence>
<dbReference type="GO" id="GO:0071880">
    <property type="term" value="P:adenylate cyclase-activating adrenergic receptor signaling pathway"/>
    <property type="evidence" value="ECO:0007669"/>
    <property type="project" value="TreeGrafter"/>
</dbReference>
<proteinExistence type="inferred from homology"/>
<dbReference type="SMART" id="SM01381">
    <property type="entry name" value="7TM_GPCR_Srsx"/>
    <property type="match status" value="1"/>
</dbReference>
<keyword evidence="7 9" id="KW-0675">Receptor</keyword>
<keyword evidence="8 9" id="KW-0807">Transducer</keyword>
<dbReference type="GO" id="GO:0043410">
    <property type="term" value="P:positive regulation of MAPK cascade"/>
    <property type="evidence" value="ECO:0007669"/>
    <property type="project" value="TreeGrafter"/>
</dbReference>
<dbReference type="Pfam" id="PF00001">
    <property type="entry name" value="7tm_1"/>
    <property type="match status" value="1"/>
</dbReference>
<dbReference type="PROSITE" id="PS50262">
    <property type="entry name" value="G_PROTEIN_RECEP_F1_2"/>
    <property type="match status" value="1"/>
</dbReference>
<evidence type="ECO:0000256" key="10">
    <source>
        <dbReference type="SAM" id="MobiDB-lite"/>
    </source>
</evidence>
<dbReference type="PROSITE" id="PS00237">
    <property type="entry name" value="G_PROTEIN_RECEP_F1_1"/>
    <property type="match status" value="1"/>
</dbReference>
<dbReference type="InterPro" id="IPR000276">
    <property type="entry name" value="GPCR_Rhodpsn"/>
</dbReference>
<keyword evidence="4 11" id="KW-1133">Transmembrane helix</keyword>
<dbReference type="PANTHER" id="PTHR24248:SF120">
    <property type="entry name" value="G-PROTEIN COUPLED RECEPTORS FAMILY 1 PROFILE DOMAIN-CONTAINING PROTEIN"/>
    <property type="match status" value="1"/>
</dbReference>
<evidence type="ECO:0000256" key="1">
    <source>
        <dbReference type="ARBA" id="ARBA00004651"/>
    </source>
</evidence>
<evidence type="ECO:0000256" key="8">
    <source>
        <dbReference type="ARBA" id="ARBA00023224"/>
    </source>
</evidence>
<organism evidence="13 14">
    <name type="scientific">Acanthaster planci</name>
    <name type="common">Crown-of-thorns starfish</name>
    <dbReference type="NCBI Taxonomy" id="133434"/>
    <lineage>
        <taxon>Eukaryota</taxon>
        <taxon>Metazoa</taxon>
        <taxon>Echinodermata</taxon>
        <taxon>Eleutherozoa</taxon>
        <taxon>Asterozoa</taxon>
        <taxon>Asteroidea</taxon>
        <taxon>Valvatacea</taxon>
        <taxon>Valvatida</taxon>
        <taxon>Acanthasteridae</taxon>
        <taxon>Acanthaster</taxon>
    </lineage>
</organism>
<dbReference type="SUPFAM" id="SSF81321">
    <property type="entry name" value="Family A G protein-coupled receptor-like"/>
    <property type="match status" value="1"/>
</dbReference>
<keyword evidence="13" id="KW-1185">Reference proteome</keyword>
<evidence type="ECO:0000256" key="6">
    <source>
        <dbReference type="ARBA" id="ARBA00023136"/>
    </source>
</evidence>
<feature type="transmembrane region" description="Helical" evidence="11">
    <location>
        <begin position="32"/>
        <end position="56"/>
    </location>
</feature>
<reference evidence="14" key="1">
    <citation type="submission" date="2025-08" db="UniProtKB">
        <authorList>
            <consortium name="RefSeq"/>
        </authorList>
    </citation>
    <scope>IDENTIFICATION</scope>
</reference>
<sequence>MAISFSSEVFNTSDLDIEHISAPLTSLRTVCISLVVGLIICITITGNIMVIVAFILDRRIRAVLGNWFILNLSVCDLTIGFAVLPFNTHWVNVGRWSFGETFCKAWLILDFSVAHMSVLSIMFISLDRYWMVTKTSKYRSFLSKNKILAMIIPAWITTVIYYTFVALAWAPLTEESPFDFNEDCELEALMNVYFIIVQILLAFVFPLTVITYLNLIVYTEIKRRTRAFQRKQVRVMEVSCACEEQNIGDAMYLEKLYKVRLNTKGRTAVTSSNPFLDDRNIRQTSEIHSDTKVYQAIAEDNSATFHGNPASYCEMTAINTSTFSHQQMPLGTETKCSDNGPTLRKGRKSDNGVQIVTRKEFKKHRKAAITLAVLVSVFVICWLPYHITAAWNTICQGCVGDPAWEIVNYLLWCNSTVNPFLYAITNSRFRRNFVRFLGWRRILRRGS</sequence>
<evidence type="ECO:0000313" key="14">
    <source>
        <dbReference type="RefSeq" id="XP_022089000.1"/>
    </source>
</evidence>
<dbReference type="OrthoDB" id="10071887at2759"/>
<feature type="transmembrane region" description="Helical" evidence="11">
    <location>
        <begin position="106"/>
        <end position="126"/>
    </location>
</feature>
<evidence type="ECO:0000259" key="12">
    <source>
        <dbReference type="PROSITE" id="PS50262"/>
    </source>
</evidence>
<feature type="transmembrane region" description="Helical" evidence="11">
    <location>
        <begin position="367"/>
        <end position="385"/>
    </location>
</feature>
<keyword evidence="2" id="KW-1003">Cell membrane</keyword>
<dbReference type="KEGG" id="aplc:110978366"/>
<dbReference type="Gene3D" id="1.20.1070.10">
    <property type="entry name" value="Rhodopsin 7-helix transmembrane proteins"/>
    <property type="match status" value="2"/>
</dbReference>
<feature type="transmembrane region" description="Helical" evidence="11">
    <location>
        <begin position="68"/>
        <end position="86"/>
    </location>
</feature>
<accession>A0A8B7Y9G3</accession>
<evidence type="ECO:0000256" key="7">
    <source>
        <dbReference type="ARBA" id="ARBA00023170"/>
    </source>
</evidence>
<evidence type="ECO:0000313" key="13">
    <source>
        <dbReference type="Proteomes" id="UP000694845"/>
    </source>
</evidence>
<keyword evidence="6 11" id="KW-0472">Membrane</keyword>
<gene>
    <name evidence="14" type="primary">LOC110978366</name>
</gene>
<comment type="similarity">
    <text evidence="9">Belongs to the G-protein coupled receptor 1 family.</text>
</comment>
<evidence type="ECO:0000256" key="5">
    <source>
        <dbReference type="ARBA" id="ARBA00023040"/>
    </source>
</evidence>
<evidence type="ECO:0000256" key="11">
    <source>
        <dbReference type="SAM" id="Phobius"/>
    </source>
</evidence>
<dbReference type="PANTHER" id="PTHR24248">
    <property type="entry name" value="ADRENERGIC RECEPTOR-RELATED G-PROTEIN COUPLED RECEPTOR"/>
    <property type="match status" value="1"/>
</dbReference>
<dbReference type="GeneID" id="110978366"/>
<comment type="subcellular location">
    <subcellularLocation>
        <location evidence="1">Cell membrane</location>
        <topology evidence="1">Multi-pass membrane protein</topology>
    </subcellularLocation>
</comment>
<feature type="transmembrane region" description="Helical" evidence="11">
    <location>
        <begin position="147"/>
        <end position="172"/>
    </location>
</feature>
<evidence type="ECO:0000256" key="9">
    <source>
        <dbReference type="RuleBase" id="RU000688"/>
    </source>
</evidence>
<feature type="transmembrane region" description="Helical" evidence="11">
    <location>
        <begin position="192"/>
        <end position="217"/>
    </location>
</feature>
<keyword evidence="5 9" id="KW-0297">G-protein coupled receptor</keyword>
<evidence type="ECO:0000256" key="3">
    <source>
        <dbReference type="ARBA" id="ARBA00022692"/>
    </source>
</evidence>
<dbReference type="GO" id="GO:0004930">
    <property type="term" value="F:G protein-coupled receptor activity"/>
    <property type="evidence" value="ECO:0007669"/>
    <property type="project" value="UniProtKB-KW"/>
</dbReference>
<dbReference type="RefSeq" id="XP_022089000.1">
    <property type="nucleotide sequence ID" value="XM_022233308.1"/>
</dbReference>
<keyword evidence="3 9" id="KW-0812">Transmembrane</keyword>
<protein>
    <submittedName>
        <fullName evidence="14">Muscarinic acetylcholine receptor M3-like</fullName>
    </submittedName>
</protein>
<dbReference type="InterPro" id="IPR017452">
    <property type="entry name" value="GPCR_Rhodpsn_7TM"/>
</dbReference>
<dbReference type="PRINTS" id="PR00237">
    <property type="entry name" value="GPCRRHODOPSN"/>
</dbReference>
<evidence type="ECO:0000256" key="4">
    <source>
        <dbReference type="ARBA" id="ARBA00022989"/>
    </source>
</evidence>
<dbReference type="AlphaFoldDB" id="A0A8B7Y9G3"/>